<evidence type="ECO:0000256" key="1">
    <source>
        <dbReference type="ARBA" id="ARBA00004370"/>
    </source>
</evidence>
<keyword evidence="5" id="KW-1185">Reference proteome</keyword>
<evidence type="ECO:0000259" key="3">
    <source>
        <dbReference type="Pfam" id="PF16016"/>
    </source>
</evidence>
<dbReference type="Proteomes" id="UP001374535">
    <property type="component" value="Chromosome 3"/>
</dbReference>
<proteinExistence type="predicted"/>
<dbReference type="AlphaFoldDB" id="A0AAQ3NWU4"/>
<name>A0AAQ3NWU4_VIGMU</name>
<feature type="domain" description="VASt" evidence="3">
    <location>
        <begin position="33"/>
        <end position="83"/>
    </location>
</feature>
<evidence type="ECO:0000256" key="2">
    <source>
        <dbReference type="ARBA" id="ARBA00023136"/>
    </source>
</evidence>
<dbReference type="EMBL" id="CP144698">
    <property type="protein sequence ID" value="WVZ17549.1"/>
    <property type="molecule type" value="Genomic_DNA"/>
</dbReference>
<organism evidence="4 5">
    <name type="scientific">Vigna mungo</name>
    <name type="common">Black gram</name>
    <name type="synonym">Phaseolus mungo</name>
    <dbReference type="NCBI Taxonomy" id="3915"/>
    <lineage>
        <taxon>Eukaryota</taxon>
        <taxon>Viridiplantae</taxon>
        <taxon>Streptophyta</taxon>
        <taxon>Embryophyta</taxon>
        <taxon>Tracheophyta</taxon>
        <taxon>Spermatophyta</taxon>
        <taxon>Magnoliopsida</taxon>
        <taxon>eudicotyledons</taxon>
        <taxon>Gunneridae</taxon>
        <taxon>Pentapetalae</taxon>
        <taxon>rosids</taxon>
        <taxon>fabids</taxon>
        <taxon>Fabales</taxon>
        <taxon>Fabaceae</taxon>
        <taxon>Papilionoideae</taxon>
        <taxon>50 kb inversion clade</taxon>
        <taxon>NPAAA clade</taxon>
        <taxon>indigoferoid/millettioid clade</taxon>
        <taxon>Phaseoleae</taxon>
        <taxon>Vigna</taxon>
    </lineage>
</organism>
<dbReference type="PANTHER" id="PTHR47666:SF1">
    <property type="entry name" value="PROTEIN VASCULAR ASSOCIATED DEATH 1, CHLOROPLASTIC"/>
    <property type="match status" value="1"/>
</dbReference>
<comment type="subcellular location">
    <subcellularLocation>
        <location evidence="1">Membrane</location>
    </subcellularLocation>
</comment>
<dbReference type="GO" id="GO:0016020">
    <property type="term" value="C:membrane"/>
    <property type="evidence" value="ECO:0007669"/>
    <property type="project" value="UniProtKB-SubCell"/>
</dbReference>
<evidence type="ECO:0000313" key="4">
    <source>
        <dbReference type="EMBL" id="WVZ17549.1"/>
    </source>
</evidence>
<gene>
    <name evidence="4" type="ORF">V8G54_010531</name>
</gene>
<accession>A0AAQ3NWU4</accession>
<dbReference type="GO" id="GO:0043069">
    <property type="term" value="P:negative regulation of programmed cell death"/>
    <property type="evidence" value="ECO:0007669"/>
    <property type="project" value="TreeGrafter"/>
</dbReference>
<evidence type="ECO:0000313" key="5">
    <source>
        <dbReference type="Proteomes" id="UP001374535"/>
    </source>
</evidence>
<keyword evidence="2" id="KW-0472">Membrane</keyword>
<protein>
    <recommendedName>
        <fullName evidence="3">VASt domain-containing protein</fullName>
    </recommendedName>
</protein>
<dbReference type="InterPro" id="IPR031968">
    <property type="entry name" value="VASt"/>
</dbReference>
<sequence>MTPQLLNVQRIWWLLKSKIGNRTWQVLESENAQSVMSIKVEDFFRYFFSDDAVNFLESFHKKCGDKDFKCGSWHPQEKFGYARISLRMESKFWRPTYVPVDMTRFLFQVQNLVAAMRLLSCENKITINGGEIAWIKLCGARDYTVDRNGIFGFCQLLAF</sequence>
<dbReference type="Pfam" id="PF16016">
    <property type="entry name" value="VASt"/>
    <property type="match status" value="1"/>
</dbReference>
<reference evidence="4 5" key="1">
    <citation type="journal article" date="2023" name="Life. Sci Alliance">
        <title>Evolutionary insights into 3D genome organization and epigenetic landscape of Vigna mungo.</title>
        <authorList>
            <person name="Junaid A."/>
            <person name="Singh B."/>
            <person name="Bhatia S."/>
        </authorList>
    </citation>
    <scope>NUCLEOTIDE SEQUENCE [LARGE SCALE GENOMIC DNA]</scope>
    <source>
        <strain evidence="4">Urdbean</strain>
    </source>
</reference>
<dbReference type="PANTHER" id="PTHR47666">
    <property type="entry name" value="PROTEIN VASCULAR ASSOCIATED DEATH 1, CHLOROPLASTIC"/>
    <property type="match status" value="1"/>
</dbReference>